<proteinExistence type="predicted"/>
<protein>
    <submittedName>
        <fullName evidence="1">Uncharacterized protein</fullName>
    </submittedName>
</protein>
<dbReference type="AlphaFoldDB" id="A0A2P2N7J7"/>
<dbReference type="EMBL" id="GGEC01057926">
    <property type="protein sequence ID" value="MBX38410.1"/>
    <property type="molecule type" value="Transcribed_RNA"/>
</dbReference>
<organism evidence="1">
    <name type="scientific">Rhizophora mucronata</name>
    <name type="common">Asiatic mangrove</name>
    <dbReference type="NCBI Taxonomy" id="61149"/>
    <lineage>
        <taxon>Eukaryota</taxon>
        <taxon>Viridiplantae</taxon>
        <taxon>Streptophyta</taxon>
        <taxon>Embryophyta</taxon>
        <taxon>Tracheophyta</taxon>
        <taxon>Spermatophyta</taxon>
        <taxon>Magnoliopsida</taxon>
        <taxon>eudicotyledons</taxon>
        <taxon>Gunneridae</taxon>
        <taxon>Pentapetalae</taxon>
        <taxon>rosids</taxon>
        <taxon>fabids</taxon>
        <taxon>Malpighiales</taxon>
        <taxon>Rhizophoraceae</taxon>
        <taxon>Rhizophora</taxon>
    </lineage>
</organism>
<reference evidence="1" key="1">
    <citation type="submission" date="2018-02" db="EMBL/GenBank/DDBJ databases">
        <title>Rhizophora mucronata_Transcriptome.</title>
        <authorList>
            <person name="Meera S.P."/>
            <person name="Sreeshan A."/>
            <person name="Augustine A."/>
        </authorList>
    </citation>
    <scope>NUCLEOTIDE SEQUENCE</scope>
    <source>
        <tissue evidence="1">Leaf</tissue>
    </source>
</reference>
<name>A0A2P2N7J7_RHIMU</name>
<evidence type="ECO:0000313" key="1">
    <source>
        <dbReference type="EMBL" id="MBX38410.1"/>
    </source>
</evidence>
<accession>A0A2P2N7J7</accession>
<sequence>MNCQITARPLADLDFWGVVSFDEDLHIIRNMKLLTTTL</sequence>